<dbReference type="AlphaFoldDB" id="A0A9N9U6N5"/>
<protein>
    <recommendedName>
        <fullName evidence="1">DUF6546 domain-containing protein</fullName>
    </recommendedName>
</protein>
<sequence length="510" mass="59562">MSWNSLPPELQLEVFEMLLEPESNAAPDAAVPDQMAKPRILSTCAMVCQEWQAYFEKQNFKRLILHQDDVCQFGEILTRHQRTFLVRWIWLRIELPTYDCSRCGTPESTDEDVANKYIFTNAVWDLLGILSAWPRNKEIEQERRGLTLELSVHSPSDTDHYCQDLAVRVNDTAWSLHTPPPRVYEDKFHRWKNGHPTHYVKNNALLRVFGHPRGLRFDLRAPSARRWRRVLPKVGVVKSFKIRRQFFRHFSVAKALAPIIESLHRLVRFEYEPWRGIDTAKFKGKSVRDEEHQQLFEVLRSKRSLRFISFFEDLNPIYHKWNEYKRANRTLGQTLARTSRNLECLHAAMGVDAQHFFFAFLPGITKPPRDMRWRNLQFLSLYTSHLTLKGQDRLLCAAALAAKVMPKIKIFELWTASPQQPCIFVYGLTRRGPPQISLDSSWGARFSDQAIELWAEKAKLDNSRDELSVKYGDFGPWGIPDHIPVVQYLVTRKQLLSETSLQQLRNLIPG</sequence>
<reference evidence="2 3" key="2">
    <citation type="submission" date="2021-10" db="EMBL/GenBank/DDBJ databases">
        <authorList>
            <person name="Piombo E."/>
        </authorList>
    </citation>
    <scope>NUCLEOTIDE SEQUENCE [LARGE SCALE GENOMIC DNA]</scope>
</reference>
<accession>A0A9N9U6N5</accession>
<dbReference type="Pfam" id="PF20183">
    <property type="entry name" value="DUF6546"/>
    <property type="match status" value="1"/>
</dbReference>
<feature type="domain" description="DUF6546" evidence="1">
    <location>
        <begin position="303"/>
        <end position="496"/>
    </location>
</feature>
<dbReference type="OrthoDB" id="4802432at2759"/>
<organism evidence="2 3">
    <name type="scientific">Clonostachys byssicola</name>
    <dbReference type="NCBI Taxonomy" id="160290"/>
    <lineage>
        <taxon>Eukaryota</taxon>
        <taxon>Fungi</taxon>
        <taxon>Dikarya</taxon>
        <taxon>Ascomycota</taxon>
        <taxon>Pezizomycotina</taxon>
        <taxon>Sordariomycetes</taxon>
        <taxon>Hypocreomycetidae</taxon>
        <taxon>Hypocreales</taxon>
        <taxon>Bionectriaceae</taxon>
        <taxon>Clonostachys</taxon>
    </lineage>
</organism>
<name>A0A9N9U6N5_9HYPO</name>
<dbReference type="InterPro" id="IPR046676">
    <property type="entry name" value="DUF6546"/>
</dbReference>
<dbReference type="Proteomes" id="UP000754883">
    <property type="component" value="Unassembled WGS sequence"/>
</dbReference>
<comment type="caution">
    <text evidence="2">The sequence shown here is derived from an EMBL/GenBank/DDBJ whole genome shotgun (WGS) entry which is preliminary data.</text>
</comment>
<evidence type="ECO:0000313" key="3">
    <source>
        <dbReference type="Proteomes" id="UP000754883"/>
    </source>
</evidence>
<dbReference type="EMBL" id="CABFNO020001272">
    <property type="protein sequence ID" value="CAG9975833.1"/>
    <property type="molecule type" value="Genomic_DNA"/>
</dbReference>
<evidence type="ECO:0000313" key="2">
    <source>
        <dbReference type="EMBL" id="CAG9975833.1"/>
    </source>
</evidence>
<proteinExistence type="predicted"/>
<gene>
    <name evidence="2" type="ORF">CBYS24578_00018689</name>
</gene>
<reference evidence="3" key="1">
    <citation type="submission" date="2019-06" db="EMBL/GenBank/DDBJ databases">
        <authorList>
            <person name="Broberg M."/>
        </authorList>
    </citation>
    <scope>NUCLEOTIDE SEQUENCE [LARGE SCALE GENOMIC DNA]</scope>
</reference>
<evidence type="ECO:0000259" key="1">
    <source>
        <dbReference type="Pfam" id="PF20183"/>
    </source>
</evidence>
<keyword evidence="3" id="KW-1185">Reference proteome</keyword>